<dbReference type="Proteomes" id="UP000315439">
    <property type="component" value="Unassembled WGS sequence"/>
</dbReference>
<dbReference type="InterPro" id="IPR050499">
    <property type="entry name" value="PEP-utilizing_PTS_enzyme"/>
</dbReference>
<dbReference type="PRINTS" id="PR01736">
    <property type="entry name" value="PHPHTRNFRASE"/>
</dbReference>
<keyword evidence="13" id="KW-0460">Magnesium</keyword>
<dbReference type="GO" id="GO:0005737">
    <property type="term" value="C:cytoplasm"/>
    <property type="evidence" value="ECO:0007669"/>
    <property type="project" value="UniProtKB-SubCell"/>
</dbReference>
<dbReference type="Gene3D" id="3.20.20.60">
    <property type="entry name" value="Phosphoenolpyruvate-binding domains"/>
    <property type="match status" value="1"/>
</dbReference>
<dbReference type="NCBIfam" id="NF008283">
    <property type="entry name" value="PRK11061.1"/>
    <property type="match status" value="1"/>
</dbReference>
<evidence type="ECO:0000256" key="1">
    <source>
        <dbReference type="ARBA" id="ARBA00000683"/>
    </source>
</evidence>
<dbReference type="InterPro" id="IPR003018">
    <property type="entry name" value="GAF"/>
</dbReference>
<dbReference type="SUPFAM" id="SSF55781">
    <property type="entry name" value="GAF domain-like"/>
    <property type="match status" value="1"/>
</dbReference>
<evidence type="ECO:0000256" key="10">
    <source>
        <dbReference type="ARBA" id="ARBA00022683"/>
    </source>
</evidence>
<gene>
    <name evidence="15" type="primary">ptsP</name>
    <name evidence="15" type="ORF">FLL46_09110</name>
</gene>
<dbReference type="InterPro" id="IPR015813">
    <property type="entry name" value="Pyrv/PenolPyrv_kinase-like_dom"/>
</dbReference>
<proteinExistence type="inferred from homology"/>
<dbReference type="Gene3D" id="1.10.274.10">
    <property type="entry name" value="PtsI, HPr-binding domain"/>
    <property type="match status" value="1"/>
</dbReference>
<evidence type="ECO:0000256" key="2">
    <source>
        <dbReference type="ARBA" id="ARBA00001946"/>
    </source>
</evidence>
<keyword evidence="6" id="KW-0813">Transport</keyword>
<dbReference type="SUPFAM" id="SSF52009">
    <property type="entry name" value="Phosphohistidine domain"/>
    <property type="match status" value="1"/>
</dbReference>
<dbReference type="PANTHER" id="PTHR46244:SF1">
    <property type="entry name" value="PHOSPHOENOLPYRUVATE-DEPENDENT PHOSPHOTRANSFERASE SYSTEM"/>
    <property type="match status" value="1"/>
</dbReference>
<dbReference type="PROSITE" id="PS00742">
    <property type="entry name" value="PEP_ENZYMES_2"/>
    <property type="match status" value="1"/>
</dbReference>
<dbReference type="SUPFAM" id="SSF47831">
    <property type="entry name" value="Enzyme I of the PEP:sugar phosphotransferase system HPr-binding (sub)domain"/>
    <property type="match status" value="1"/>
</dbReference>
<comment type="similarity">
    <text evidence="4">Belongs to the PEP-utilizing enzyme family.</text>
</comment>
<dbReference type="Gene3D" id="3.30.450.40">
    <property type="match status" value="1"/>
</dbReference>
<evidence type="ECO:0000256" key="3">
    <source>
        <dbReference type="ARBA" id="ARBA00004496"/>
    </source>
</evidence>
<dbReference type="Pfam" id="PF02896">
    <property type="entry name" value="PEP-utilizers_C"/>
    <property type="match status" value="1"/>
</dbReference>
<feature type="domain" description="GAF" evidence="14">
    <location>
        <begin position="39"/>
        <end position="186"/>
    </location>
</feature>
<dbReference type="SUPFAM" id="SSF51621">
    <property type="entry name" value="Phosphoenolpyruvate/pyruvate domain"/>
    <property type="match status" value="1"/>
</dbReference>
<dbReference type="InterPro" id="IPR040442">
    <property type="entry name" value="Pyrv_kinase-like_dom_sf"/>
</dbReference>
<dbReference type="PANTHER" id="PTHR46244">
    <property type="entry name" value="PHOSPHOENOLPYRUVATE-PROTEIN PHOSPHOTRANSFERASE"/>
    <property type="match status" value="1"/>
</dbReference>
<comment type="cofactor">
    <cofactor evidence="2">
        <name>Mg(2+)</name>
        <dbReference type="ChEBI" id="CHEBI:18420"/>
    </cofactor>
</comment>
<evidence type="ECO:0000313" key="16">
    <source>
        <dbReference type="Proteomes" id="UP000315439"/>
    </source>
</evidence>
<keyword evidence="16" id="KW-1185">Reference proteome</keyword>
<reference evidence="15 16" key="1">
    <citation type="submission" date="2019-07" db="EMBL/GenBank/DDBJ databases">
        <title>Draft genome for Aliikangiella sp. M105.</title>
        <authorList>
            <person name="Wang G."/>
        </authorList>
    </citation>
    <scope>NUCLEOTIDE SEQUENCE [LARGE SCALE GENOMIC DNA]</scope>
    <source>
        <strain evidence="15 16">M105</strain>
    </source>
</reference>
<keyword evidence="7" id="KW-0963">Cytoplasm</keyword>
<dbReference type="InterPro" id="IPR023151">
    <property type="entry name" value="PEP_util_CS"/>
</dbReference>
<dbReference type="InterPro" id="IPR036637">
    <property type="entry name" value="Phosphohistidine_dom_sf"/>
</dbReference>
<dbReference type="Gene3D" id="3.50.30.10">
    <property type="entry name" value="Phosphohistidine domain"/>
    <property type="match status" value="1"/>
</dbReference>
<dbReference type="InterPro" id="IPR000121">
    <property type="entry name" value="PEP_util_C"/>
</dbReference>
<dbReference type="GO" id="GO:0046872">
    <property type="term" value="F:metal ion binding"/>
    <property type="evidence" value="ECO:0007669"/>
    <property type="project" value="UniProtKB-KW"/>
</dbReference>
<keyword evidence="15" id="KW-0670">Pyruvate</keyword>
<keyword evidence="12" id="KW-0418">Kinase</keyword>
<accession>A0A545UGQ9</accession>
<dbReference type="Pfam" id="PF01590">
    <property type="entry name" value="GAF"/>
    <property type="match status" value="1"/>
</dbReference>
<evidence type="ECO:0000259" key="14">
    <source>
        <dbReference type="SMART" id="SM00065"/>
    </source>
</evidence>
<evidence type="ECO:0000256" key="7">
    <source>
        <dbReference type="ARBA" id="ARBA00022490"/>
    </source>
</evidence>
<keyword evidence="8" id="KW-0762">Sugar transport</keyword>
<dbReference type="Pfam" id="PF05524">
    <property type="entry name" value="PEP-utilisers_N"/>
    <property type="match status" value="1"/>
</dbReference>
<evidence type="ECO:0000256" key="4">
    <source>
        <dbReference type="ARBA" id="ARBA00007837"/>
    </source>
</evidence>
<keyword evidence="10" id="KW-0598">Phosphotransferase system</keyword>
<evidence type="ECO:0000256" key="6">
    <source>
        <dbReference type="ARBA" id="ARBA00022448"/>
    </source>
</evidence>
<sequence>MKVILVASVSYLPSEILFKEALLLEQLRQVTQAVSFADGQQQKLDVIVAEICRALDVEVCSVYIADYQLHQFVLMATRGLNPESVGQVKLGFNEGLVGLIGQREEPIHVQQASQHPAYRHIPEIREDEFNAFLGVPIIHQRKVLGVLVIQQKAPRQFELDEETFLITLAAQLSTILSSSEINEWFEQPPNEYFARIVRGVPASAGVAIGKARVLFPLENIHSIPDRQTDDIEGELTKLGAAVKATHRQLEKMSRRMQGRVSEQELALFDAYQQILGSKGLAVEVEEVIRKGFWAATALRKVVQKHLNAFKLMQDPYLRERANDIEDLANRVLAQLLSSPHGRQKIEPGTIVVAENITAAMLADLPANDIVGIVSLKGSSTSHAAILAKALGVPAIMGLEACPITRMDSKQLIVDGYNGQLFVSPNQTLVNQYQVLLDEERQFAQELSQDQHLPNATRDGMKVNLMINSSLGTDSSRARQTGADGIGLYRTEIPFMQLDQFPSEDVQACIYRDLLQEFEGLPVTIRTLDIGGDKQLSYFPIEEENPFLGWRGVRVTLDHPEIFLVQLRAIFKASEGCEGFKLALPMVTTLEELNESYRLINQAFDEVEEELAAIGKRVTKPQVGLILEVPATLFQLKSFAKRVDFISVGTNDLIQYLMAVDRNNLRVKNLYSHFQPAILRVLKQIAHECEHAQIPLQICGEMAADPLASLLLVGMGYNELSMNIGSLAKVKRAISRFELSEMQQLVAEIEAFETEAKVRDHLLKTMEKRGLGGLVRAGN</sequence>
<evidence type="ECO:0000256" key="5">
    <source>
        <dbReference type="ARBA" id="ARBA00012232"/>
    </source>
</evidence>
<dbReference type="OrthoDB" id="9765468at2"/>
<evidence type="ECO:0000256" key="12">
    <source>
        <dbReference type="ARBA" id="ARBA00022777"/>
    </source>
</evidence>
<dbReference type="InterPro" id="IPR008731">
    <property type="entry name" value="PTS_EIN"/>
</dbReference>
<dbReference type="InterPro" id="IPR029016">
    <property type="entry name" value="GAF-like_dom_sf"/>
</dbReference>
<dbReference type="NCBIfam" id="TIGR01417">
    <property type="entry name" value="PTS_I_fam"/>
    <property type="match status" value="1"/>
</dbReference>
<dbReference type="InterPro" id="IPR008279">
    <property type="entry name" value="PEP-util_enz_mobile_dom"/>
</dbReference>
<comment type="caution">
    <text evidence="15">The sequence shown here is derived from an EMBL/GenBank/DDBJ whole genome shotgun (WGS) entry which is preliminary data.</text>
</comment>
<evidence type="ECO:0000256" key="13">
    <source>
        <dbReference type="ARBA" id="ARBA00022842"/>
    </source>
</evidence>
<keyword evidence="11" id="KW-0479">Metal-binding</keyword>
<name>A0A545UGQ9_9GAMM</name>
<dbReference type="GO" id="GO:0016301">
    <property type="term" value="F:kinase activity"/>
    <property type="evidence" value="ECO:0007669"/>
    <property type="project" value="UniProtKB-KW"/>
</dbReference>
<comment type="subcellular location">
    <subcellularLocation>
        <location evidence="3">Cytoplasm</location>
    </subcellularLocation>
</comment>
<dbReference type="GO" id="GO:0008965">
    <property type="term" value="F:phosphoenolpyruvate-protein phosphotransferase activity"/>
    <property type="evidence" value="ECO:0007669"/>
    <property type="project" value="UniProtKB-EC"/>
</dbReference>
<evidence type="ECO:0000313" key="15">
    <source>
        <dbReference type="EMBL" id="TQV88662.1"/>
    </source>
</evidence>
<keyword evidence="9 15" id="KW-0808">Transferase</keyword>
<dbReference type="EMBL" id="VIKS01000004">
    <property type="protein sequence ID" value="TQV88662.1"/>
    <property type="molecule type" value="Genomic_DNA"/>
</dbReference>
<evidence type="ECO:0000256" key="11">
    <source>
        <dbReference type="ARBA" id="ARBA00022723"/>
    </source>
</evidence>
<dbReference type="EC" id="2.7.3.9" evidence="5"/>
<dbReference type="InterPro" id="IPR036618">
    <property type="entry name" value="PtsI_HPr-bd_sf"/>
</dbReference>
<dbReference type="Pfam" id="PF00391">
    <property type="entry name" value="PEP-utilizers"/>
    <property type="match status" value="1"/>
</dbReference>
<dbReference type="GO" id="GO:0009401">
    <property type="term" value="P:phosphoenolpyruvate-dependent sugar phosphotransferase system"/>
    <property type="evidence" value="ECO:0007669"/>
    <property type="project" value="UniProtKB-KW"/>
</dbReference>
<evidence type="ECO:0000256" key="9">
    <source>
        <dbReference type="ARBA" id="ARBA00022679"/>
    </source>
</evidence>
<dbReference type="SMART" id="SM00065">
    <property type="entry name" value="GAF"/>
    <property type="match status" value="1"/>
</dbReference>
<dbReference type="AlphaFoldDB" id="A0A545UGQ9"/>
<evidence type="ECO:0000256" key="8">
    <source>
        <dbReference type="ARBA" id="ARBA00022597"/>
    </source>
</evidence>
<organism evidence="15 16">
    <name type="scientific">Aliikangiella coralliicola</name>
    <dbReference type="NCBI Taxonomy" id="2592383"/>
    <lineage>
        <taxon>Bacteria</taxon>
        <taxon>Pseudomonadati</taxon>
        <taxon>Pseudomonadota</taxon>
        <taxon>Gammaproteobacteria</taxon>
        <taxon>Oceanospirillales</taxon>
        <taxon>Pleioneaceae</taxon>
        <taxon>Aliikangiella</taxon>
    </lineage>
</organism>
<comment type="catalytic activity">
    <reaction evidence="1">
        <text>L-histidyl-[protein] + phosphoenolpyruvate = N(pros)-phospho-L-histidyl-[protein] + pyruvate</text>
        <dbReference type="Rhea" id="RHEA:23880"/>
        <dbReference type="Rhea" id="RHEA-COMP:9745"/>
        <dbReference type="Rhea" id="RHEA-COMP:9746"/>
        <dbReference type="ChEBI" id="CHEBI:15361"/>
        <dbReference type="ChEBI" id="CHEBI:29979"/>
        <dbReference type="ChEBI" id="CHEBI:58702"/>
        <dbReference type="ChEBI" id="CHEBI:64837"/>
        <dbReference type="EC" id="2.7.3.9"/>
    </reaction>
</comment>
<protein>
    <recommendedName>
        <fullName evidence="5">phosphoenolpyruvate--protein phosphotransferase</fullName>
        <ecNumber evidence="5">2.7.3.9</ecNumber>
    </recommendedName>
</protein>
<dbReference type="InterPro" id="IPR006318">
    <property type="entry name" value="PTS_EI-like"/>
</dbReference>